<feature type="domain" description="Cadherin" evidence="2">
    <location>
        <begin position="2065"/>
        <end position="2161"/>
    </location>
</feature>
<dbReference type="GO" id="GO:0016020">
    <property type="term" value="C:membrane"/>
    <property type="evidence" value="ECO:0007669"/>
    <property type="project" value="InterPro"/>
</dbReference>
<keyword evidence="4" id="KW-1185">Reference proteome</keyword>
<dbReference type="PANTHER" id="PTHR36842:SF1">
    <property type="entry name" value="PROTEIN TOLB"/>
    <property type="match status" value="1"/>
</dbReference>
<sequence length="2241" mass="226318">MTQLYARTGGEFQFGTISGNGREYSAVAALPGGGYIILWSDHTPGFGSQTQFDVRGQIYNAAGVKVGAEFQVNTTTPYYQFKPQVAVLASGSFVVTWQDDNPASDGSASAIRAQMFTAAGVKTGAELVVNSVTAGTQMDPVITSLSGGGFVIAWSGQDAVNSGAKAQIYTATGAKSGGEITLNTITADSQYQPSLAALASGGFVAAWTDFSRTGGDSDQTAVKLQLFSSTGAKVGGELLVNTSTAGYQQTPEVTALTGGGFVVTWLASGPGGADASGLALYAQLFDSAAQRVGTEFLVNTTTSGDQTDPSVAALPDGGFVVTWENGAKSGAWYPNFSNYFTISGQIFTAMGEKAGAEFLIPTQNYYGRDPAVTVLTSGKILTTWSGGNLGMFARVLEPVTGGMTELQLSHTTVSETAVENSAVAALLPTGAVNDAYSYTLLSDSSGAFTLVGDALVVADSSLLDFESGANVTLRVRAVNLNGDVFEKDLTVTITNEVVEDRYSGGAETLVSAVDANLQAAPVLATLADGSMVTAWQETNAGGATVIKARLIDADGTPTAAAFTVSAATSGVTAPAIAALANGQFVVTWADSSTAGDGALGSIRARIFDAAGAPVGAEFLVNTTAAGNQTEPSVTALTGGGFAIAWTDPSGVGGDAAGSGIKAQRFSDAGARLGGEFLVNTTTANAQQSPSIAATGNGGFVVSWQDNLGGSGFQMFSAAGAKIGPELGPGGSYSYLGTSVHSLDAGRFLVVWGNVAQIYNPDGSRRGAGFTIASDVNSPPAAASLDNGDIVIVWQDDRGLGADRSGDSVRAQVYTDTGEKVGAEFLVNVTTADTQGAPQVTALAGGGFGVSWVDDSAAGTAPWANGIKLRVFTAEQHAPEATNDVVAGTEGTPLVLDAAALVGNDLDFEGDALTIVAVGGARNGTVSLGSDGSVTFTPTAGFSGAATFRYTVSDGAATAEASVRVNVAPGDYNHAPVFLSPPPAITLLASDPEDHEGTGTPRSLFSPDGETVLYVRSTSSFSPGGGDRLILENLSTGEIRIVSSDKDGVPGTGGIIQSMAFAPDASKVVFASSIGSFVPFDTKFTDIFVKDLGTGEIVRVSTDASGAEANQESTGASFSPDGTRVIFESWATNLVAGDTNARSDLFVKTLATGAITRVSTGAANVEANGASINGSFSPDGTKILFESDATNLVTGDTNNARDLFIKDLASGVVTRVSTDGSGNQVSGASSRAIFSPDGTKVAFISSASNLVAGDTNGAADVFVKNLTTGAVERITSGAGVGPLDGATTPLAFSPDGTKLAFPGYVTVPSEGIWTQDIYVRDLIAGTTILVSRKTVTADPGDYRYWSRNQYDSGAASFSPDGSRIIFGSSSDYVAPGIPNDFSDHWNTFIATLGETAALYREGMAPARVAEHVVVDDVDRGDFGGGALSAGITSGAQAGDALALATSARIQLSGDAVSVDGVVVGTFSQTAFGLTIALDTDADADAVEALAEAITIFSTAPQVPGGTRTVTLTLADGGSSDGPSASTSFTRDVAFQVVNDLPVVSGNTAQRSFVEGVNGAASEILVNPTVTLADPDHATLASVTIRIAANLVSGQDVLAFANTDAALFGDIVGSYSAASGTLTLTSPGGGATLAQFEAAARAATYDNSSEDPSTSPRTIEIRAHDGVGAGNSLQFQIAVTRQNDSPSGIDNSFWATEDVAVALKPVHFSYSDVENNGFSGVIITEPPIVGSLWYDNGGGLVQVTTFPSSFTAADLLADRLVYRPPLNLNGNDHAALRFSVIDTGGGSTNTDPTPNTLSFTLSPANDAPVVIEASVAATAIGEDTPSATGQTVSDLFGDAFSDAADAQRDAVTNPAGSVAGTLAGIAIIGNDVSGTAGRWQYWTGAAWQTIGAVSDDSALGLPASTRIRFVPAADYHGDAPGLVVRLIDSSSGGVSLGTTLDVNPNGGATPYSAGTVVLTQTVTSANDAPSVAPNSLVTIAEDNASAATAIGASDPDGDTLSYAVKPGTGPAHGSIAFDQAGGTFIYSPAANYHGTDAFTILVSDGQGGTTEQLVSVSVTSVNDAPTASASRAITTAEDSSSAATAVGATDIDGDTLSYSVKPGAAPAHGSVSFDQPTGTFVYTPDTHYHGADAFTVLVSDGQGGTAEQIVTVTVTPVNDAPSAAASGAVTLAEDTASAATPIGASDPDGDTLSYAVKPGAGPAHGSIAFDQAGGTFIYSPAANYHGTDAFTILVSDGQGGTTE</sequence>
<dbReference type="SUPFAM" id="SSF82171">
    <property type="entry name" value="DPP6 N-terminal domain-like"/>
    <property type="match status" value="1"/>
</dbReference>
<evidence type="ECO:0000259" key="2">
    <source>
        <dbReference type="PROSITE" id="PS50268"/>
    </source>
</evidence>
<dbReference type="PROSITE" id="PS50268">
    <property type="entry name" value="CADHERIN_2"/>
    <property type="match status" value="2"/>
</dbReference>
<dbReference type="RefSeq" id="WP_135089495.1">
    <property type="nucleotide sequence ID" value="NZ_SPDV01000044.1"/>
</dbReference>
<evidence type="ECO:0000313" key="3">
    <source>
        <dbReference type="EMBL" id="TFI56967.1"/>
    </source>
</evidence>
<dbReference type="NCBIfam" id="TIGR01965">
    <property type="entry name" value="VCBS_repeat"/>
    <property type="match status" value="2"/>
</dbReference>
<dbReference type="SMART" id="SM00736">
    <property type="entry name" value="CADG"/>
    <property type="match status" value="2"/>
</dbReference>
<dbReference type="EMBL" id="SPDV01000044">
    <property type="protein sequence ID" value="TFI56967.1"/>
    <property type="molecule type" value="Genomic_DNA"/>
</dbReference>
<gene>
    <name evidence="3" type="ORF">E2493_17525</name>
</gene>
<dbReference type="Gene3D" id="2.60.40.3440">
    <property type="match status" value="1"/>
</dbReference>
<dbReference type="Pfam" id="PF17963">
    <property type="entry name" value="Big_9"/>
    <property type="match status" value="3"/>
</dbReference>
<protein>
    <submittedName>
        <fullName evidence="3">Tandem-95 repeat protein</fullName>
    </submittedName>
</protein>
<comment type="caution">
    <text evidence="3">The sequence shown here is derived from an EMBL/GenBank/DDBJ whole genome shotgun (WGS) entry which is preliminary data.</text>
</comment>
<dbReference type="InterPro" id="IPR011042">
    <property type="entry name" value="6-blade_b-propeller_TolB-like"/>
</dbReference>
<comment type="similarity">
    <text evidence="1">Belongs to the TolB family.</text>
</comment>
<dbReference type="InterPro" id="IPR015919">
    <property type="entry name" value="Cadherin-like_sf"/>
</dbReference>
<dbReference type="InterPro" id="IPR041690">
    <property type="entry name" value="Cadherin_5"/>
</dbReference>
<evidence type="ECO:0000256" key="1">
    <source>
        <dbReference type="ARBA" id="ARBA00009820"/>
    </source>
</evidence>
<dbReference type="PANTHER" id="PTHR36842">
    <property type="entry name" value="PROTEIN TOLB HOMOLOG"/>
    <property type="match status" value="1"/>
</dbReference>
<dbReference type="Gene3D" id="2.120.10.30">
    <property type="entry name" value="TolB, C-terminal domain"/>
    <property type="match status" value="2"/>
</dbReference>
<feature type="non-terminal residue" evidence="3">
    <location>
        <position position="2241"/>
    </location>
</feature>
<dbReference type="SUPFAM" id="SSF49313">
    <property type="entry name" value="Cadherin-like"/>
    <property type="match status" value="2"/>
</dbReference>
<proteinExistence type="inferred from homology"/>
<dbReference type="InterPro" id="IPR011659">
    <property type="entry name" value="WD40"/>
</dbReference>
<dbReference type="InterPro" id="IPR006644">
    <property type="entry name" value="Cadg"/>
</dbReference>
<organism evidence="3 4">
    <name type="scientific">Sphingomonas parva</name>
    <dbReference type="NCBI Taxonomy" id="2555898"/>
    <lineage>
        <taxon>Bacteria</taxon>
        <taxon>Pseudomonadati</taxon>
        <taxon>Pseudomonadota</taxon>
        <taxon>Alphaproteobacteria</taxon>
        <taxon>Sphingomonadales</taxon>
        <taxon>Sphingomonadaceae</taxon>
        <taxon>Sphingomonas</taxon>
    </lineage>
</organism>
<dbReference type="Pfam" id="PF17892">
    <property type="entry name" value="Cadherin_5"/>
    <property type="match status" value="1"/>
</dbReference>
<evidence type="ECO:0000313" key="4">
    <source>
        <dbReference type="Proteomes" id="UP000298213"/>
    </source>
</evidence>
<dbReference type="Gene3D" id="2.60.40.2810">
    <property type="match status" value="3"/>
</dbReference>
<dbReference type="Pfam" id="PF07676">
    <property type="entry name" value="PD40"/>
    <property type="match status" value="2"/>
</dbReference>
<dbReference type="CDD" id="cd11304">
    <property type="entry name" value="Cadherin_repeat"/>
    <property type="match status" value="1"/>
</dbReference>
<feature type="domain" description="Cadherin" evidence="2">
    <location>
        <begin position="1969"/>
        <end position="2065"/>
    </location>
</feature>
<dbReference type="InterPro" id="IPR010221">
    <property type="entry name" value="VCBS_dom"/>
</dbReference>
<dbReference type="GO" id="GO:0007156">
    <property type="term" value="P:homophilic cell adhesion via plasma membrane adhesion molecules"/>
    <property type="evidence" value="ECO:0007669"/>
    <property type="project" value="InterPro"/>
</dbReference>
<dbReference type="NCBIfam" id="NF012211">
    <property type="entry name" value="tand_rpt_95"/>
    <property type="match status" value="4"/>
</dbReference>
<name>A0A4Y8ZND3_9SPHN</name>
<reference evidence="3 4" key="1">
    <citation type="submission" date="2019-03" db="EMBL/GenBank/DDBJ databases">
        <title>Genome sequence of Sphingomonas sp. 17J27-24.</title>
        <authorList>
            <person name="Kim M."/>
            <person name="Maeng S."/>
            <person name="Sathiyaraj S."/>
        </authorList>
    </citation>
    <scope>NUCLEOTIDE SEQUENCE [LARGE SCALE GENOMIC DNA]</scope>
    <source>
        <strain evidence="3 4">17J27-24</strain>
    </source>
</reference>
<dbReference type="OrthoDB" id="7549028at2"/>
<accession>A0A4Y8ZND3</accession>
<dbReference type="GO" id="GO:0005509">
    <property type="term" value="F:calcium ion binding"/>
    <property type="evidence" value="ECO:0007669"/>
    <property type="project" value="InterPro"/>
</dbReference>
<dbReference type="Proteomes" id="UP000298213">
    <property type="component" value="Unassembled WGS sequence"/>
</dbReference>
<dbReference type="InterPro" id="IPR002126">
    <property type="entry name" value="Cadherin-like_dom"/>
</dbReference>